<dbReference type="GO" id="GO:0061522">
    <property type="term" value="F:1,4-dihydroxy-2-naphthoyl-CoA thioesterase activity"/>
    <property type="evidence" value="ECO:0007669"/>
    <property type="project" value="TreeGrafter"/>
</dbReference>
<organism evidence="4 6">
    <name type="scientific">Mycobacterium gordonae</name>
    <dbReference type="NCBI Taxonomy" id="1778"/>
    <lineage>
        <taxon>Bacteria</taxon>
        <taxon>Bacillati</taxon>
        <taxon>Actinomycetota</taxon>
        <taxon>Actinomycetes</taxon>
        <taxon>Mycobacteriales</taxon>
        <taxon>Mycobacteriaceae</taxon>
        <taxon>Mycobacterium</taxon>
    </lineage>
</organism>
<gene>
    <name evidence="4" type="ORF">A9W98_13675</name>
    <name evidence="5" type="ORF">AWC08_10355</name>
</gene>
<evidence type="ECO:0000256" key="2">
    <source>
        <dbReference type="ARBA" id="ARBA00022801"/>
    </source>
</evidence>
<dbReference type="NCBIfam" id="TIGR00369">
    <property type="entry name" value="unchar_dom_1"/>
    <property type="match status" value="1"/>
</dbReference>
<reference evidence="5 7" key="1">
    <citation type="submission" date="2016-01" db="EMBL/GenBank/DDBJ databases">
        <title>The new phylogeny of the genus Mycobacterium.</title>
        <authorList>
            <person name="Tarcisio F."/>
            <person name="Conor M."/>
            <person name="Antonella G."/>
            <person name="Elisabetta G."/>
            <person name="Giulia F.S."/>
            <person name="Sara T."/>
            <person name="Anna F."/>
            <person name="Clotilde B."/>
            <person name="Roberto B."/>
            <person name="Veronica D.S."/>
            <person name="Fabio R."/>
            <person name="Monica P."/>
            <person name="Olivier J."/>
            <person name="Enrico T."/>
            <person name="Nicola S."/>
        </authorList>
    </citation>
    <scope>NUCLEOTIDE SEQUENCE [LARGE SCALE GENOMIC DNA]</scope>
    <source>
        <strain evidence="5 7">DSM 44160</strain>
    </source>
</reference>
<dbReference type="Proteomes" id="UP000093757">
    <property type="component" value="Unassembled WGS sequence"/>
</dbReference>
<dbReference type="CDD" id="cd03443">
    <property type="entry name" value="PaaI_thioesterase"/>
    <property type="match status" value="1"/>
</dbReference>
<keyword evidence="2" id="KW-0378">Hydrolase</keyword>
<reference evidence="4 6" key="2">
    <citation type="submission" date="2016-06" db="EMBL/GenBank/DDBJ databases">
        <authorList>
            <person name="Kjaerup R.B."/>
            <person name="Dalgaard T.S."/>
            <person name="Juul-Madsen H.R."/>
        </authorList>
    </citation>
    <scope>NUCLEOTIDE SEQUENCE [LARGE SCALE GENOMIC DNA]</scope>
    <source>
        <strain evidence="4 6">1245752.6</strain>
    </source>
</reference>
<dbReference type="Pfam" id="PF03061">
    <property type="entry name" value="4HBT"/>
    <property type="match status" value="1"/>
</dbReference>
<comment type="similarity">
    <text evidence="1">Belongs to the thioesterase PaaI family.</text>
</comment>
<dbReference type="Proteomes" id="UP000193928">
    <property type="component" value="Unassembled WGS sequence"/>
</dbReference>
<dbReference type="PANTHER" id="PTHR43240">
    <property type="entry name" value="1,4-DIHYDROXY-2-NAPHTHOYL-COA THIOESTERASE 1"/>
    <property type="match status" value="1"/>
</dbReference>
<dbReference type="SUPFAM" id="SSF54637">
    <property type="entry name" value="Thioesterase/thiol ester dehydrase-isomerase"/>
    <property type="match status" value="1"/>
</dbReference>
<dbReference type="InterPro" id="IPR006683">
    <property type="entry name" value="Thioestr_dom"/>
</dbReference>
<dbReference type="InterPro" id="IPR029069">
    <property type="entry name" value="HotDog_dom_sf"/>
</dbReference>
<dbReference type="Gene3D" id="3.10.129.10">
    <property type="entry name" value="Hotdog Thioesterase"/>
    <property type="match status" value="1"/>
</dbReference>
<evidence type="ECO:0000313" key="6">
    <source>
        <dbReference type="Proteomes" id="UP000093757"/>
    </source>
</evidence>
<accession>A0A1A6BK30</accession>
<feature type="domain" description="Thioesterase" evidence="3">
    <location>
        <begin position="54"/>
        <end position="133"/>
    </location>
</feature>
<dbReference type="AlphaFoldDB" id="A0A1A6BK30"/>
<dbReference type="EMBL" id="MAEM01000158">
    <property type="protein sequence ID" value="OBS02656.1"/>
    <property type="molecule type" value="Genomic_DNA"/>
</dbReference>
<comment type="caution">
    <text evidence="4">The sequence shown here is derived from an EMBL/GenBank/DDBJ whole genome shotgun (WGS) entry which is preliminary data.</text>
</comment>
<dbReference type="EMBL" id="LQOY01000255">
    <property type="protein sequence ID" value="ORV65758.1"/>
    <property type="molecule type" value="Genomic_DNA"/>
</dbReference>
<protein>
    <submittedName>
        <fullName evidence="4">Esterase</fullName>
    </submittedName>
</protein>
<dbReference type="InterPro" id="IPR003736">
    <property type="entry name" value="PAAI_dom"/>
</dbReference>
<sequence>MGLSPWCRHDNVSSASEQEFVAAFDSELGLQFTELTPDGARAQLEVKPKLLQPMGLVHGGVYCSMIESMASVAAYTWLASNGGGNVVGVNNNTDFLRAIKSGTVYGRAEPIHRGRRQQLWLVTITDDDDRVVARGQVRLQNLEA</sequence>
<keyword evidence="7" id="KW-1185">Reference proteome</keyword>
<name>A0A1A6BK30_MYCGO</name>
<evidence type="ECO:0000313" key="4">
    <source>
        <dbReference type="EMBL" id="OBS02656.1"/>
    </source>
</evidence>
<evidence type="ECO:0000256" key="1">
    <source>
        <dbReference type="ARBA" id="ARBA00008324"/>
    </source>
</evidence>
<evidence type="ECO:0000259" key="3">
    <source>
        <dbReference type="Pfam" id="PF03061"/>
    </source>
</evidence>
<dbReference type="GO" id="GO:0005829">
    <property type="term" value="C:cytosol"/>
    <property type="evidence" value="ECO:0007669"/>
    <property type="project" value="TreeGrafter"/>
</dbReference>
<evidence type="ECO:0000313" key="7">
    <source>
        <dbReference type="Proteomes" id="UP000193928"/>
    </source>
</evidence>
<proteinExistence type="inferred from homology"/>
<evidence type="ECO:0000313" key="5">
    <source>
        <dbReference type="EMBL" id="ORV65758.1"/>
    </source>
</evidence>
<dbReference type="PANTHER" id="PTHR43240:SF5">
    <property type="entry name" value="1,4-DIHYDROXY-2-NAPHTHOYL-COA THIOESTERASE 1"/>
    <property type="match status" value="1"/>
</dbReference>